<dbReference type="PROSITE" id="PS00107">
    <property type="entry name" value="PROTEIN_KINASE_ATP"/>
    <property type="match status" value="1"/>
</dbReference>
<gene>
    <name evidence="11" type="ORF">LITE_LOCUS42768</name>
</gene>
<dbReference type="PROSITE" id="PS50011">
    <property type="entry name" value="PROTEIN_KINASE_DOM"/>
    <property type="match status" value="1"/>
</dbReference>
<dbReference type="InterPro" id="IPR011009">
    <property type="entry name" value="Kinase-like_dom_sf"/>
</dbReference>
<name>A0AAV0QG21_9ROSI</name>
<evidence type="ECO:0000256" key="8">
    <source>
        <dbReference type="RuleBase" id="RU000304"/>
    </source>
</evidence>
<keyword evidence="4 7" id="KW-0547">Nucleotide-binding</keyword>
<dbReference type="PANTHER" id="PTHR11909">
    <property type="entry name" value="CASEIN KINASE-RELATED"/>
    <property type="match status" value="1"/>
</dbReference>
<protein>
    <recommendedName>
        <fullName evidence="2">non-specific serine/threonine protein kinase</fullName>
        <ecNumber evidence="2">2.7.11.1</ecNumber>
    </recommendedName>
</protein>
<evidence type="ECO:0000256" key="3">
    <source>
        <dbReference type="ARBA" id="ARBA00022679"/>
    </source>
</evidence>
<dbReference type="InterPro" id="IPR050235">
    <property type="entry name" value="CK1_Ser-Thr_kinase"/>
</dbReference>
<evidence type="ECO:0000256" key="1">
    <source>
        <dbReference type="ARBA" id="ARBA00005926"/>
    </source>
</evidence>
<keyword evidence="5" id="KW-0418">Kinase</keyword>
<evidence type="ECO:0000256" key="9">
    <source>
        <dbReference type="SAM" id="MobiDB-lite"/>
    </source>
</evidence>
<dbReference type="Gene3D" id="1.10.510.10">
    <property type="entry name" value="Transferase(Phosphotransferase) domain 1"/>
    <property type="match status" value="1"/>
</dbReference>
<comment type="similarity">
    <text evidence="1">Belongs to the protein kinase superfamily. CK1 Ser/Thr protein kinase family. Casein kinase I subfamily.</text>
</comment>
<evidence type="ECO:0000259" key="10">
    <source>
        <dbReference type="PROSITE" id="PS50011"/>
    </source>
</evidence>
<sequence>MPDLQVGVRRSQRVRNNQNPSGVVATATRGGRRGRGRGRGCRVMNHNDNGKLLGHVRPGLEMPVRQPVERSAEKLVVGEEEGSTSPLPERVKLGNSPVYKIDRKLGKGGFGQVYVGRRVSGGAGRSGPDAYELALKFEHKNSKGCNYGPPYEWQVYRLSEQMVACIAVESISILEQLHSRGFVHGDVKPENFLLGQPGTPEEKKLYLIDLGLGMLLNWYYCRFALSGRSVSKLCFWSLMCFRLAKRGEGLLLTWETRANRKRKLGSGPLPHSGFQYTIVEIQ</sequence>
<dbReference type="InterPro" id="IPR000719">
    <property type="entry name" value="Prot_kinase_dom"/>
</dbReference>
<keyword evidence="12" id="KW-1185">Reference proteome</keyword>
<dbReference type="SUPFAM" id="SSF56112">
    <property type="entry name" value="Protein kinase-like (PK-like)"/>
    <property type="match status" value="1"/>
</dbReference>
<feature type="compositionally biased region" description="Low complexity" evidence="9">
    <location>
        <begin position="1"/>
        <end position="19"/>
    </location>
</feature>
<feature type="domain" description="Protein kinase" evidence="10">
    <location>
        <begin position="29"/>
        <end position="282"/>
    </location>
</feature>
<feature type="binding site" evidence="7">
    <location>
        <position position="136"/>
    </location>
    <ligand>
        <name>ATP</name>
        <dbReference type="ChEBI" id="CHEBI:30616"/>
    </ligand>
</feature>
<organism evidence="11 12">
    <name type="scientific">Linum tenue</name>
    <dbReference type="NCBI Taxonomy" id="586396"/>
    <lineage>
        <taxon>Eukaryota</taxon>
        <taxon>Viridiplantae</taxon>
        <taxon>Streptophyta</taxon>
        <taxon>Embryophyta</taxon>
        <taxon>Tracheophyta</taxon>
        <taxon>Spermatophyta</taxon>
        <taxon>Magnoliopsida</taxon>
        <taxon>eudicotyledons</taxon>
        <taxon>Gunneridae</taxon>
        <taxon>Pentapetalae</taxon>
        <taxon>rosids</taxon>
        <taxon>fabids</taxon>
        <taxon>Malpighiales</taxon>
        <taxon>Linaceae</taxon>
        <taxon>Linum</taxon>
    </lineage>
</organism>
<evidence type="ECO:0000313" key="11">
    <source>
        <dbReference type="EMBL" id="CAI0543234.1"/>
    </source>
</evidence>
<dbReference type="AlphaFoldDB" id="A0AAV0QG21"/>
<dbReference type="Proteomes" id="UP001154282">
    <property type="component" value="Unassembled WGS sequence"/>
</dbReference>
<evidence type="ECO:0000256" key="6">
    <source>
        <dbReference type="ARBA" id="ARBA00022840"/>
    </source>
</evidence>
<keyword evidence="3" id="KW-0808">Transferase</keyword>
<evidence type="ECO:0000313" key="12">
    <source>
        <dbReference type="Proteomes" id="UP001154282"/>
    </source>
</evidence>
<dbReference type="EC" id="2.7.11.1" evidence="2"/>
<dbReference type="SMART" id="SM00220">
    <property type="entry name" value="S_TKc"/>
    <property type="match status" value="1"/>
</dbReference>
<dbReference type="GO" id="GO:0004674">
    <property type="term" value="F:protein serine/threonine kinase activity"/>
    <property type="evidence" value="ECO:0007669"/>
    <property type="project" value="UniProtKB-KW"/>
</dbReference>
<evidence type="ECO:0000256" key="4">
    <source>
        <dbReference type="ARBA" id="ARBA00022741"/>
    </source>
</evidence>
<proteinExistence type="inferred from homology"/>
<feature type="region of interest" description="Disordered" evidence="9">
    <location>
        <begin position="1"/>
        <end position="39"/>
    </location>
</feature>
<dbReference type="InterPro" id="IPR008271">
    <property type="entry name" value="Ser/Thr_kinase_AS"/>
</dbReference>
<evidence type="ECO:0000256" key="5">
    <source>
        <dbReference type="ARBA" id="ARBA00022777"/>
    </source>
</evidence>
<keyword evidence="6 7" id="KW-0067">ATP-binding</keyword>
<dbReference type="EMBL" id="CAMGYJ010000009">
    <property type="protein sequence ID" value="CAI0543234.1"/>
    <property type="molecule type" value="Genomic_DNA"/>
</dbReference>
<evidence type="ECO:0000256" key="2">
    <source>
        <dbReference type="ARBA" id="ARBA00012513"/>
    </source>
</evidence>
<feature type="compositionally biased region" description="Basic residues" evidence="9">
    <location>
        <begin position="30"/>
        <end position="39"/>
    </location>
</feature>
<accession>A0AAV0QG21</accession>
<dbReference type="GO" id="GO:0005524">
    <property type="term" value="F:ATP binding"/>
    <property type="evidence" value="ECO:0007669"/>
    <property type="project" value="UniProtKB-UniRule"/>
</dbReference>
<keyword evidence="8" id="KW-0723">Serine/threonine-protein kinase</keyword>
<comment type="caution">
    <text evidence="11">The sequence shown here is derived from an EMBL/GenBank/DDBJ whole genome shotgun (WGS) entry which is preliminary data.</text>
</comment>
<reference evidence="11" key="1">
    <citation type="submission" date="2022-08" db="EMBL/GenBank/DDBJ databases">
        <authorList>
            <person name="Gutierrez-Valencia J."/>
        </authorList>
    </citation>
    <scope>NUCLEOTIDE SEQUENCE</scope>
</reference>
<dbReference type="PROSITE" id="PS00108">
    <property type="entry name" value="PROTEIN_KINASE_ST"/>
    <property type="match status" value="1"/>
</dbReference>
<dbReference type="InterPro" id="IPR017441">
    <property type="entry name" value="Protein_kinase_ATP_BS"/>
</dbReference>
<evidence type="ECO:0000256" key="7">
    <source>
        <dbReference type="PROSITE-ProRule" id="PRU10141"/>
    </source>
</evidence>